<name>A0AAU9IVW2_9CILI</name>
<evidence type="ECO:0000313" key="3">
    <source>
        <dbReference type="Proteomes" id="UP001162131"/>
    </source>
</evidence>
<dbReference type="AlphaFoldDB" id="A0AAU9IVW2"/>
<organism evidence="2 3">
    <name type="scientific">Blepharisma stoltei</name>
    <dbReference type="NCBI Taxonomy" id="1481888"/>
    <lineage>
        <taxon>Eukaryota</taxon>
        <taxon>Sar</taxon>
        <taxon>Alveolata</taxon>
        <taxon>Ciliophora</taxon>
        <taxon>Postciliodesmatophora</taxon>
        <taxon>Heterotrichea</taxon>
        <taxon>Heterotrichida</taxon>
        <taxon>Blepharismidae</taxon>
        <taxon>Blepharisma</taxon>
    </lineage>
</organism>
<gene>
    <name evidence="2" type="ORF">BSTOLATCC_MIC20665</name>
</gene>
<evidence type="ECO:0000256" key="1">
    <source>
        <dbReference type="SAM" id="MobiDB-lite"/>
    </source>
</evidence>
<dbReference type="EMBL" id="CAJZBQ010000020">
    <property type="protein sequence ID" value="CAG9318185.1"/>
    <property type="molecule type" value="Genomic_DNA"/>
</dbReference>
<feature type="compositionally biased region" description="Basic and acidic residues" evidence="1">
    <location>
        <begin position="201"/>
        <end position="224"/>
    </location>
</feature>
<protein>
    <submittedName>
        <fullName evidence="2">Uncharacterized protein</fullName>
    </submittedName>
</protein>
<dbReference type="Proteomes" id="UP001162131">
    <property type="component" value="Unassembled WGS sequence"/>
</dbReference>
<proteinExistence type="predicted"/>
<comment type="caution">
    <text evidence="2">The sequence shown here is derived from an EMBL/GenBank/DDBJ whole genome shotgun (WGS) entry which is preliminary data.</text>
</comment>
<reference evidence="2" key="1">
    <citation type="submission" date="2021-09" db="EMBL/GenBank/DDBJ databases">
        <authorList>
            <consortium name="AG Swart"/>
            <person name="Singh M."/>
            <person name="Singh A."/>
            <person name="Seah K."/>
            <person name="Emmerich C."/>
        </authorList>
    </citation>
    <scope>NUCLEOTIDE SEQUENCE</scope>
    <source>
        <strain evidence="2">ATCC30299</strain>
    </source>
</reference>
<feature type="region of interest" description="Disordered" evidence="1">
    <location>
        <begin position="201"/>
        <end position="242"/>
    </location>
</feature>
<keyword evidence="3" id="KW-1185">Reference proteome</keyword>
<accession>A0AAU9IVW2</accession>
<evidence type="ECO:0000313" key="2">
    <source>
        <dbReference type="EMBL" id="CAG9318185.1"/>
    </source>
</evidence>
<sequence length="242" mass="27688">MLQCFYPFCEEKPSILCRCQGSGVIVCKTHILDHISLKQGKGHLTEPLFSKPLKENKIELTRHLKSAVEDLINSKSKCILNANVIISEILRSLNYEIKSINKEIDYYLTFISKINSIEEIPKLSPSDEEQALILSLEEAKNLIKDRVERLSEQSEGQEESSDEVECVEGNPFAKHPDIEIKDISKIEQRIEQWKGLLNKKVTDDVGKNTQEDNVNGKEPNEKLPIKKANRGCKKRRRGRAKF</sequence>
<feature type="compositionally biased region" description="Basic residues" evidence="1">
    <location>
        <begin position="225"/>
        <end position="242"/>
    </location>
</feature>